<comment type="caution">
    <text evidence="4">The sequence shown here is derived from an EMBL/GenBank/DDBJ whole genome shotgun (WGS) entry which is preliminary data.</text>
</comment>
<keyword evidence="1 2" id="KW-0732">Signal</keyword>
<dbReference type="PANTHER" id="PTHR35936:SF38">
    <property type="entry name" value="GLUTAMINE-BINDING PERIPLASMIC PROTEIN"/>
    <property type="match status" value="1"/>
</dbReference>
<evidence type="ECO:0000313" key="4">
    <source>
        <dbReference type="EMBL" id="HFK98478.1"/>
    </source>
</evidence>
<dbReference type="Pfam" id="PF00497">
    <property type="entry name" value="SBP_bac_3"/>
    <property type="match status" value="1"/>
</dbReference>
<protein>
    <submittedName>
        <fullName evidence="4">Amino acid ABC transporter substrate-binding protein</fullName>
    </submittedName>
</protein>
<accession>A0A832A4J5</accession>
<dbReference type="AlphaFoldDB" id="A0A832A4J5"/>
<dbReference type="PANTHER" id="PTHR35936">
    <property type="entry name" value="MEMBRANE-BOUND LYTIC MUREIN TRANSGLYCOSYLASE F"/>
    <property type="match status" value="1"/>
</dbReference>
<name>A0A832A4J5_9BACT</name>
<evidence type="ECO:0000259" key="3">
    <source>
        <dbReference type="SMART" id="SM00062"/>
    </source>
</evidence>
<reference evidence="4" key="1">
    <citation type="journal article" date="2020" name="mSystems">
        <title>Genome- and Community-Level Interaction Insights into Carbon Utilization and Element Cycling Functions of Hydrothermarchaeota in Hydrothermal Sediment.</title>
        <authorList>
            <person name="Zhou Z."/>
            <person name="Liu Y."/>
            <person name="Xu W."/>
            <person name="Pan J."/>
            <person name="Luo Z.H."/>
            <person name="Li M."/>
        </authorList>
    </citation>
    <scope>NUCLEOTIDE SEQUENCE [LARGE SCALE GENOMIC DNA]</scope>
    <source>
        <strain evidence="4">SpSt-456</strain>
    </source>
</reference>
<feature type="chain" id="PRO_5032344021" evidence="2">
    <location>
        <begin position="28"/>
        <end position="269"/>
    </location>
</feature>
<dbReference type="SMART" id="SM00062">
    <property type="entry name" value="PBPb"/>
    <property type="match status" value="1"/>
</dbReference>
<evidence type="ECO:0000256" key="2">
    <source>
        <dbReference type="SAM" id="SignalP"/>
    </source>
</evidence>
<dbReference type="InterPro" id="IPR001638">
    <property type="entry name" value="Solute-binding_3/MltF_N"/>
</dbReference>
<gene>
    <name evidence="4" type="ORF">ENS06_14290</name>
</gene>
<dbReference type="CDD" id="cd13530">
    <property type="entry name" value="PBP2_peptides_like"/>
    <property type="match status" value="1"/>
</dbReference>
<dbReference type="EMBL" id="DSTK01000040">
    <property type="protein sequence ID" value="HFK98478.1"/>
    <property type="molecule type" value="Genomic_DNA"/>
</dbReference>
<feature type="domain" description="Solute-binding protein family 3/N-terminal" evidence="3">
    <location>
        <begin position="38"/>
        <end position="263"/>
    </location>
</feature>
<organism evidence="4">
    <name type="scientific">Desulfacinum infernum</name>
    <dbReference type="NCBI Taxonomy" id="35837"/>
    <lineage>
        <taxon>Bacteria</taxon>
        <taxon>Pseudomonadati</taxon>
        <taxon>Thermodesulfobacteriota</taxon>
        <taxon>Syntrophobacteria</taxon>
        <taxon>Syntrophobacterales</taxon>
        <taxon>Syntrophobacteraceae</taxon>
        <taxon>Desulfacinum</taxon>
    </lineage>
</organism>
<sequence length="269" mass="29523">MARGFKNVVAVAAVAVLLAGFAMPAAADTLAEIIQRGELRVAVQTQGPPFSFVDKNGVRTGSSVEFCKLMAEEMGVKVTFLDYDWDGLIPALLSKKADLLAADMTATLKRALKVSFTDPFYYTGAVAFTKKGKGGTYKSIEDCNKENVTIAVLLGSTGEAEAKRFFPKANIKSYKGGGPLVINAVLSGHADIGVNDETAVIGQMQEFPPDSIEILPLRLTKQPLAFAVRPEDTHLLQWINLFFQWIKEDGRYDANINYWVKTLEWKKDH</sequence>
<feature type="signal peptide" evidence="2">
    <location>
        <begin position="1"/>
        <end position="27"/>
    </location>
</feature>
<dbReference type="SUPFAM" id="SSF53850">
    <property type="entry name" value="Periplasmic binding protein-like II"/>
    <property type="match status" value="1"/>
</dbReference>
<evidence type="ECO:0000256" key="1">
    <source>
        <dbReference type="ARBA" id="ARBA00022729"/>
    </source>
</evidence>
<dbReference type="Gene3D" id="3.40.190.10">
    <property type="entry name" value="Periplasmic binding protein-like II"/>
    <property type="match status" value="2"/>
</dbReference>
<proteinExistence type="predicted"/>